<comment type="caution">
    <text evidence="1">The sequence shown here is derived from an EMBL/GenBank/DDBJ whole genome shotgun (WGS) entry which is preliminary data.</text>
</comment>
<accession>A0A9D3XFW7</accession>
<keyword evidence="2" id="KW-1185">Reference proteome</keyword>
<dbReference type="EMBL" id="JAHDVG010000472">
    <property type="protein sequence ID" value="KAH1179148.1"/>
    <property type="molecule type" value="Genomic_DNA"/>
</dbReference>
<dbReference type="AlphaFoldDB" id="A0A9D3XFW7"/>
<organism evidence="1 2">
    <name type="scientific">Mauremys mutica</name>
    <name type="common">yellowpond turtle</name>
    <dbReference type="NCBI Taxonomy" id="74926"/>
    <lineage>
        <taxon>Eukaryota</taxon>
        <taxon>Metazoa</taxon>
        <taxon>Chordata</taxon>
        <taxon>Craniata</taxon>
        <taxon>Vertebrata</taxon>
        <taxon>Euteleostomi</taxon>
        <taxon>Archelosauria</taxon>
        <taxon>Testudinata</taxon>
        <taxon>Testudines</taxon>
        <taxon>Cryptodira</taxon>
        <taxon>Durocryptodira</taxon>
        <taxon>Testudinoidea</taxon>
        <taxon>Geoemydidae</taxon>
        <taxon>Geoemydinae</taxon>
        <taxon>Mauremys</taxon>
    </lineage>
</organism>
<proteinExistence type="predicted"/>
<reference evidence="1" key="1">
    <citation type="submission" date="2021-09" db="EMBL/GenBank/DDBJ databases">
        <title>The genome of Mauremys mutica provides insights into the evolution of semi-aquatic lifestyle.</title>
        <authorList>
            <person name="Gong S."/>
            <person name="Gao Y."/>
        </authorList>
    </citation>
    <scope>NUCLEOTIDE SEQUENCE</scope>
    <source>
        <strain evidence="1">MM-2020</strain>
        <tissue evidence="1">Muscle</tissue>
    </source>
</reference>
<dbReference type="Proteomes" id="UP000827986">
    <property type="component" value="Unassembled WGS sequence"/>
</dbReference>
<sequence>MAPFPQPCLDSAPSPSPPPRLEFCHSPPTYSWDLSGARVSPDCTLRLSGPLPRDAWHTPPPPLKVTPNPATLCVQKSPGLAHRTAWACLRLPAVSAVWDRHVIRCPSCCTVPGT</sequence>
<protein>
    <submittedName>
        <fullName evidence="1">Uncharacterized protein</fullName>
    </submittedName>
</protein>
<name>A0A9D3XFW7_9SAUR</name>
<gene>
    <name evidence="1" type="ORF">KIL84_021731</name>
</gene>
<evidence type="ECO:0000313" key="2">
    <source>
        <dbReference type="Proteomes" id="UP000827986"/>
    </source>
</evidence>
<evidence type="ECO:0000313" key="1">
    <source>
        <dbReference type="EMBL" id="KAH1179148.1"/>
    </source>
</evidence>